<evidence type="ECO:0000313" key="2">
    <source>
        <dbReference type="EMBL" id="KAK7505291.1"/>
    </source>
</evidence>
<evidence type="ECO:0000313" key="3">
    <source>
        <dbReference type="Proteomes" id="UP001519460"/>
    </source>
</evidence>
<sequence length="67" mass="7936">EQQPSGASSSSRSKDRKEWQLAVDHKKREFEEDVMDLLRAESEEEDTKDDLTYKSFHVHVVMSTQHW</sequence>
<gene>
    <name evidence="2" type="ORF">BaRGS_00003453</name>
</gene>
<organism evidence="2 3">
    <name type="scientific">Batillaria attramentaria</name>
    <dbReference type="NCBI Taxonomy" id="370345"/>
    <lineage>
        <taxon>Eukaryota</taxon>
        <taxon>Metazoa</taxon>
        <taxon>Spiralia</taxon>
        <taxon>Lophotrochozoa</taxon>
        <taxon>Mollusca</taxon>
        <taxon>Gastropoda</taxon>
        <taxon>Caenogastropoda</taxon>
        <taxon>Sorbeoconcha</taxon>
        <taxon>Cerithioidea</taxon>
        <taxon>Batillariidae</taxon>
        <taxon>Batillaria</taxon>
    </lineage>
</organism>
<comment type="caution">
    <text evidence="2">The sequence shown here is derived from an EMBL/GenBank/DDBJ whole genome shotgun (WGS) entry which is preliminary data.</text>
</comment>
<keyword evidence="3" id="KW-1185">Reference proteome</keyword>
<proteinExistence type="predicted"/>
<evidence type="ECO:0000256" key="1">
    <source>
        <dbReference type="SAM" id="MobiDB-lite"/>
    </source>
</evidence>
<dbReference type="EMBL" id="JACVVK020000011">
    <property type="protein sequence ID" value="KAK7505291.1"/>
    <property type="molecule type" value="Genomic_DNA"/>
</dbReference>
<dbReference type="AlphaFoldDB" id="A0ABD0M1X2"/>
<feature type="compositionally biased region" description="Low complexity" evidence="1">
    <location>
        <begin position="1"/>
        <end position="11"/>
    </location>
</feature>
<dbReference type="Proteomes" id="UP001519460">
    <property type="component" value="Unassembled WGS sequence"/>
</dbReference>
<accession>A0ABD0M1X2</accession>
<name>A0ABD0M1X2_9CAEN</name>
<feature type="non-terminal residue" evidence="2">
    <location>
        <position position="1"/>
    </location>
</feature>
<protein>
    <submittedName>
        <fullName evidence="2">Uncharacterized protein</fullName>
    </submittedName>
</protein>
<feature type="region of interest" description="Disordered" evidence="1">
    <location>
        <begin position="1"/>
        <end position="20"/>
    </location>
</feature>
<reference evidence="2 3" key="1">
    <citation type="journal article" date="2023" name="Sci. Data">
        <title>Genome assembly of the Korean intertidal mud-creeper Batillaria attramentaria.</title>
        <authorList>
            <person name="Patra A.K."/>
            <person name="Ho P.T."/>
            <person name="Jun S."/>
            <person name="Lee S.J."/>
            <person name="Kim Y."/>
            <person name="Won Y.J."/>
        </authorList>
    </citation>
    <scope>NUCLEOTIDE SEQUENCE [LARGE SCALE GENOMIC DNA]</scope>
    <source>
        <strain evidence="2">Wonlab-2016</strain>
    </source>
</reference>